<proteinExistence type="predicted"/>
<sequence length="584" mass="67656">MKNFVPIVPKTLNLEEHAELAFNHLTNNLDANRNFLPYFHTIFETDPAEARHEMFDYGDLTARYLDALILCRNMCGSGQGINYENKLKELLLGYFDENDGLCYRPAHTSLFSTAVFDADSVHLKLQKDLPVMYNCHVAELFDQSRTLIGLITWYKDSCEVEVKDKIDALIEGLDRISIKKDDYCYFSKTEYSPGYVPANDEVPNHAPIYFGGTLIYPLLKYYELTKSRKAFKLAEGLSKHIIFHTKSYESNGGFAGKDHNGQSHGHMSALTGLIFYSITINNQELLQWSKKAFDWFIQNGSSFGWFPEFIGRLAPSQEGCETCTINDVICCAILLARSGYYEYWDHIERFTRNQLVENQLRDTKWMKSSCRKEDTWLSSFDNIPERVRGGFAGWGGINDFIGSNPMFSHRMMNCCSPSGVHALYLVWENIVTEKNSEIYVNLLLNHRSKWLKLYNFMPYEGKIFVSVDNAHIVNIKIPTWVEFSQINFSINNENQDFLVSEGDYIRIKGLKPRDTIVIEFPLKKEVIPETIAGTEYKIYWRGNTVIRVFPEGEEYPLYQRNHLDSDQAIYEQKSYNLSLKRLNW</sequence>
<gene>
    <name evidence="1" type="ORF">RT761_01362</name>
</gene>
<dbReference type="EMBL" id="CP065383">
    <property type="protein sequence ID" value="QPM68148.1"/>
    <property type="molecule type" value="Genomic_DNA"/>
</dbReference>
<dbReference type="KEGG" id="alam:RT761_01362"/>
<organism evidence="1 2">
    <name type="scientific">Atribacter laminatus</name>
    <dbReference type="NCBI Taxonomy" id="2847778"/>
    <lineage>
        <taxon>Bacteria</taxon>
        <taxon>Pseudomonadati</taxon>
        <taxon>Atribacterota</taxon>
        <taxon>Atribacteria</taxon>
        <taxon>Atribacterales</taxon>
        <taxon>Atribacteraceae</taxon>
        <taxon>Atribacter</taxon>
    </lineage>
</organism>
<reference evidence="1 2" key="1">
    <citation type="journal article" date="2021" name="Nat. Commun.">
        <title>Isolation of a member of the candidate phylum Atribacteria reveals a unique cell membrane structure.</title>
        <authorList>
            <person name="Taiki K."/>
            <person name="Nobu M.K."/>
            <person name="Kusada H."/>
            <person name="Meng X.-Y."/>
            <person name="Hosoki N."/>
            <person name="Uematsu K."/>
            <person name="Yoshioka H."/>
            <person name="Kamagata Y."/>
            <person name="Tamaki H."/>
        </authorList>
    </citation>
    <scope>NUCLEOTIDE SEQUENCE [LARGE SCALE GENOMIC DNA]</scope>
    <source>
        <strain evidence="1 2">RT761</strain>
    </source>
</reference>
<dbReference type="SUPFAM" id="SSF48208">
    <property type="entry name" value="Six-hairpin glycosidases"/>
    <property type="match status" value="1"/>
</dbReference>
<dbReference type="RefSeq" id="WP_218113307.1">
    <property type="nucleotide sequence ID" value="NZ_CP065383.1"/>
</dbReference>
<evidence type="ECO:0000313" key="2">
    <source>
        <dbReference type="Proteomes" id="UP000594463"/>
    </source>
</evidence>
<dbReference type="GO" id="GO:0005975">
    <property type="term" value="P:carbohydrate metabolic process"/>
    <property type="evidence" value="ECO:0007669"/>
    <property type="project" value="InterPro"/>
</dbReference>
<evidence type="ECO:0000313" key="1">
    <source>
        <dbReference type="EMBL" id="QPM68148.1"/>
    </source>
</evidence>
<dbReference type="AlphaFoldDB" id="A0A7T1ALJ2"/>
<dbReference type="Proteomes" id="UP000594463">
    <property type="component" value="Chromosome"/>
</dbReference>
<name>A0A7T1ALJ2_ATRLM</name>
<dbReference type="InterPro" id="IPR008928">
    <property type="entry name" value="6-hairpin_glycosidase_sf"/>
</dbReference>
<protein>
    <submittedName>
        <fullName evidence="1">Uncharacterized protein</fullName>
    </submittedName>
</protein>
<accession>A0A7T1ALJ2</accession>
<keyword evidence="2" id="KW-1185">Reference proteome</keyword>